<evidence type="ECO:0000256" key="3">
    <source>
        <dbReference type="SAM" id="Coils"/>
    </source>
</evidence>
<proteinExistence type="inferred from homology"/>
<dbReference type="InterPro" id="IPR038673">
    <property type="entry name" value="OprB_sf"/>
</dbReference>
<dbReference type="HOGENOM" id="CLU_553084_0_0_5"/>
<dbReference type="EMBL" id="AP007255">
    <property type="protein sequence ID" value="BAE53216.1"/>
    <property type="molecule type" value="Genomic_DNA"/>
</dbReference>
<name>Q2VYV9_PARM1</name>
<dbReference type="Gene3D" id="2.40.160.180">
    <property type="entry name" value="Carbohydrate-selective porin OprB"/>
    <property type="match status" value="1"/>
</dbReference>
<evidence type="ECO:0000256" key="1">
    <source>
        <dbReference type="ARBA" id="ARBA00008769"/>
    </source>
</evidence>
<protein>
    <submittedName>
        <fullName evidence="4">Uncharacterized protein</fullName>
    </submittedName>
</protein>
<dbReference type="Proteomes" id="UP000007058">
    <property type="component" value="Chromosome"/>
</dbReference>
<dbReference type="OrthoDB" id="5755240at2"/>
<organism evidence="4 5">
    <name type="scientific">Paramagnetospirillum magneticum (strain ATCC 700264 / AMB-1)</name>
    <name type="common">Magnetospirillum magneticum</name>
    <dbReference type="NCBI Taxonomy" id="342108"/>
    <lineage>
        <taxon>Bacteria</taxon>
        <taxon>Pseudomonadati</taxon>
        <taxon>Pseudomonadota</taxon>
        <taxon>Alphaproteobacteria</taxon>
        <taxon>Rhodospirillales</taxon>
        <taxon>Magnetospirillaceae</taxon>
        <taxon>Paramagnetospirillum</taxon>
    </lineage>
</organism>
<dbReference type="RefSeq" id="WP_011386757.1">
    <property type="nucleotide sequence ID" value="NC_007626.1"/>
</dbReference>
<comment type="similarity">
    <text evidence="1 2">Belongs to the OprB family.</text>
</comment>
<feature type="chain" id="PRO_5007232125" evidence="2">
    <location>
        <begin position="23"/>
        <end position="488"/>
    </location>
</feature>
<evidence type="ECO:0000313" key="5">
    <source>
        <dbReference type="Proteomes" id="UP000007058"/>
    </source>
</evidence>
<feature type="coiled-coil region" evidence="3">
    <location>
        <begin position="30"/>
        <end position="74"/>
    </location>
</feature>
<dbReference type="KEGG" id="mag:amb4412"/>
<feature type="signal peptide" evidence="2">
    <location>
        <begin position="1"/>
        <end position="22"/>
    </location>
</feature>
<dbReference type="TCDB" id="1.B.23.1.17">
    <property type="family name" value="the cyanobacterial porin (cbp) family"/>
</dbReference>
<keyword evidence="5" id="KW-1185">Reference proteome</keyword>
<dbReference type="GO" id="GO:0015288">
    <property type="term" value="F:porin activity"/>
    <property type="evidence" value="ECO:0007669"/>
    <property type="project" value="InterPro"/>
</dbReference>
<gene>
    <name evidence="4" type="ordered locus">amb4412</name>
</gene>
<sequence length="488" mass="52536">MRARRIATVAAAGMIAAAPALAAAPKDPSTAELLAEIRRLANRVEELERKKPIAASTEQRLEKLENHNAAVEKALDQDTISETEPQVAARLKAAESEVLSYKKGSKVIDVLGGIKVGAGMSVVGQNLLGQSQEKDGQLNWRGDVTLTIPGGSVGDSKGTIFTHLRMGQGRGLGNVSNSMASVNSTAFQRSGADNTDAAIGLVEAWYQLDMPLGGDAKTAKQHLEITAGKMDPFGFFDKNAVANDETLYFMNSALVHNALLDAGGDVGVDPFGFSPGLRLAYVSDADKWKVQAGVFESGTGASFQGSNEFPFRIVQAETTERFFGGLEGTYRVYAWSNDRATDFDNKRGRHAGLGLSLDQKVDDYVTLFGRYGYQLKGKTRFDQSASIGGEVNGSYWGRGADGFGVGLVANHLSKTYRDKSETLDADQDGAPDVGYKATSFEQTAEIYYRYRVMPRFDLTPDLQIIRHPGGNPSGEVAYAVGLRGQLTY</sequence>
<dbReference type="GO" id="GO:0008643">
    <property type="term" value="P:carbohydrate transport"/>
    <property type="evidence" value="ECO:0007669"/>
    <property type="project" value="InterPro"/>
</dbReference>
<keyword evidence="2" id="KW-0732">Signal</keyword>
<reference evidence="4 5" key="1">
    <citation type="journal article" date="2005" name="DNA Res.">
        <title>Complete genome sequence of the facultative anaerobic magnetotactic bacterium Magnetospirillum sp. strain AMB-1.</title>
        <authorList>
            <person name="Matsunaga T."/>
            <person name="Okamura Y."/>
            <person name="Fukuda Y."/>
            <person name="Wahyudi A.T."/>
            <person name="Murase Y."/>
            <person name="Takeyama H."/>
        </authorList>
    </citation>
    <scope>NUCLEOTIDE SEQUENCE [LARGE SCALE GENOMIC DNA]</scope>
    <source>
        <strain evidence="5">ATCC 700264 / AMB-1</strain>
    </source>
</reference>
<accession>Q2VYV9</accession>
<dbReference type="STRING" id="342108.amb4412"/>
<evidence type="ECO:0000313" key="4">
    <source>
        <dbReference type="EMBL" id="BAE53216.1"/>
    </source>
</evidence>
<evidence type="ECO:0000256" key="2">
    <source>
        <dbReference type="RuleBase" id="RU363072"/>
    </source>
</evidence>
<dbReference type="GO" id="GO:0016020">
    <property type="term" value="C:membrane"/>
    <property type="evidence" value="ECO:0007669"/>
    <property type="project" value="InterPro"/>
</dbReference>
<keyword evidence="3" id="KW-0175">Coiled coil</keyword>
<dbReference type="AlphaFoldDB" id="Q2VYV9"/>
<dbReference type="InterPro" id="IPR007049">
    <property type="entry name" value="Carb-sel_porin_OprB"/>
</dbReference>
<dbReference type="Pfam" id="PF04966">
    <property type="entry name" value="OprB"/>
    <property type="match status" value="1"/>
</dbReference>